<accession>A0A1V6SQ64</accession>
<proteinExistence type="predicted"/>
<evidence type="ECO:0000313" key="1">
    <source>
        <dbReference type="EMBL" id="OQE15880.1"/>
    </source>
</evidence>
<organism evidence="1 2">
    <name type="scientific">Penicillium steckii</name>
    <dbReference type="NCBI Taxonomy" id="303698"/>
    <lineage>
        <taxon>Eukaryota</taxon>
        <taxon>Fungi</taxon>
        <taxon>Dikarya</taxon>
        <taxon>Ascomycota</taxon>
        <taxon>Pezizomycotina</taxon>
        <taxon>Eurotiomycetes</taxon>
        <taxon>Eurotiomycetidae</taxon>
        <taxon>Eurotiales</taxon>
        <taxon>Aspergillaceae</taxon>
        <taxon>Penicillium</taxon>
    </lineage>
</organism>
<dbReference type="Proteomes" id="UP000191285">
    <property type="component" value="Unassembled WGS sequence"/>
</dbReference>
<reference evidence="2" key="1">
    <citation type="journal article" date="2017" name="Nat. Microbiol.">
        <title>Global analysis of biosynthetic gene clusters reveals vast potential of secondary metabolite production in Penicillium species.</title>
        <authorList>
            <person name="Nielsen J.C."/>
            <person name="Grijseels S."/>
            <person name="Prigent S."/>
            <person name="Ji B."/>
            <person name="Dainat J."/>
            <person name="Nielsen K.F."/>
            <person name="Frisvad J.C."/>
            <person name="Workman M."/>
            <person name="Nielsen J."/>
        </authorList>
    </citation>
    <scope>NUCLEOTIDE SEQUENCE [LARGE SCALE GENOMIC DNA]</scope>
    <source>
        <strain evidence="2">IBT 24891</strain>
    </source>
</reference>
<name>A0A1V6SQ64_9EURO</name>
<comment type="caution">
    <text evidence="1">The sequence shown here is derived from an EMBL/GenBank/DDBJ whole genome shotgun (WGS) entry which is preliminary data.</text>
</comment>
<dbReference type="AlphaFoldDB" id="A0A1V6SQ64"/>
<evidence type="ECO:0008006" key="3">
    <source>
        <dbReference type="Google" id="ProtNLM"/>
    </source>
</evidence>
<dbReference type="OrthoDB" id="425354at2759"/>
<sequence>MAAPYSKSIRDLNGIWPLNKSLSGDINELLRLQDVPWLLRRGIMMSRIALHTFQQVDSSGVTTITIHNMASGGIKGTTETRVVDGDSREHTDYIWGHVKGLCRFMPTGDTTTDDKLSGDWSEETREGECIVDETSAVDGSWSSVMIKVWGFEIIDNSRYLVRHVTVKRGNESSSAKLVYEYNGPTP</sequence>
<dbReference type="EMBL" id="MLKD01000026">
    <property type="protein sequence ID" value="OQE15880.1"/>
    <property type="molecule type" value="Genomic_DNA"/>
</dbReference>
<gene>
    <name evidence="1" type="ORF">PENSTE_c026G03300</name>
</gene>
<evidence type="ECO:0000313" key="2">
    <source>
        <dbReference type="Proteomes" id="UP000191285"/>
    </source>
</evidence>
<dbReference type="PANTHER" id="PTHR38115:SF1">
    <property type="entry name" value="LIPOCALIN-LIKE DOMAIN-CONTAINING PROTEIN"/>
    <property type="match status" value="1"/>
</dbReference>
<keyword evidence="2" id="KW-1185">Reference proteome</keyword>
<dbReference type="InterPro" id="IPR053037">
    <property type="entry name" value="Pericyclase_pydY-like"/>
</dbReference>
<protein>
    <recommendedName>
        <fullName evidence="3">Lipocalin-like domain-containing protein</fullName>
    </recommendedName>
</protein>
<dbReference type="PANTHER" id="PTHR38115">
    <property type="entry name" value="LIPOCALIN-LIKE DOMAIN-CONTAINING PROTEIN"/>
    <property type="match status" value="1"/>
</dbReference>